<feature type="domain" description="F-box" evidence="2">
    <location>
        <begin position="32"/>
        <end position="85"/>
    </location>
</feature>
<protein>
    <recommendedName>
        <fullName evidence="2">F-box domain-containing protein</fullName>
    </recommendedName>
</protein>
<feature type="region of interest" description="Disordered" evidence="1">
    <location>
        <begin position="1"/>
        <end position="22"/>
    </location>
</feature>
<dbReference type="InterPro" id="IPR001810">
    <property type="entry name" value="F-box_dom"/>
</dbReference>
<dbReference type="Gene3D" id="3.80.10.10">
    <property type="entry name" value="Ribonuclease Inhibitor"/>
    <property type="match status" value="1"/>
</dbReference>
<name>A0A022QCW6_ERYGU</name>
<dbReference type="AlphaFoldDB" id="A0A022QCW6"/>
<sequence length="336" mass="38391">MADRSGKPRKRSRECRSSSSSSSKELLVIGDADRLSRLPQEIQSDILCLLPITDAAKVGLLSKTWRSTWLSLPKLAFDYRTFPEMEKKVKFIDQTLARHSKSSVKTFELHLVPLIKIAWMKFATRHNVEKLVLYGEIKKNKYLPDCIFTCRSLVKLDLALHGHVLTFPETVSLPNLRKLKLKHLVLYEPELSQDPFSIFPALEKLSIFHCTIHYTEILSVSSLRLIHFTMVKMLTRGVIALTTWPSQREALQLPNVEFLVDFDTGVDFRCLDDVCIKNFGGEAIERMLVRYLLANSSDLTLMTIFMNDVMANGMLSKISEILGYEKSSPYADVIFN</sequence>
<feature type="non-terminal residue" evidence="3">
    <location>
        <position position="336"/>
    </location>
</feature>
<proteinExistence type="predicted"/>
<dbReference type="InterPro" id="IPR036047">
    <property type="entry name" value="F-box-like_dom_sf"/>
</dbReference>
<evidence type="ECO:0000313" key="3">
    <source>
        <dbReference type="EMBL" id="EYU26502.1"/>
    </source>
</evidence>
<keyword evidence="4" id="KW-1185">Reference proteome</keyword>
<dbReference type="PANTHER" id="PTHR31900:SF32">
    <property type="entry name" value="F-BOX_RNI_FBD-LIKE DOMAIN PROTEIN"/>
    <property type="match status" value="1"/>
</dbReference>
<accession>A0A022QCW6</accession>
<dbReference type="PROSITE" id="PS50181">
    <property type="entry name" value="FBOX"/>
    <property type="match status" value="1"/>
</dbReference>
<dbReference type="Pfam" id="PF00646">
    <property type="entry name" value="F-box"/>
    <property type="match status" value="1"/>
</dbReference>
<evidence type="ECO:0000313" key="4">
    <source>
        <dbReference type="Proteomes" id="UP000030748"/>
    </source>
</evidence>
<evidence type="ECO:0000256" key="1">
    <source>
        <dbReference type="SAM" id="MobiDB-lite"/>
    </source>
</evidence>
<organism evidence="3 4">
    <name type="scientific">Erythranthe guttata</name>
    <name type="common">Yellow monkey flower</name>
    <name type="synonym">Mimulus guttatus</name>
    <dbReference type="NCBI Taxonomy" id="4155"/>
    <lineage>
        <taxon>Eukaryota</taxon>
        <taxon>Viridiplantae</taxon>
        <taxon>Streptophyta</taxon>
        <taxon>Embryophyta</taxon>
        <taxon>Tracheophyta</taxon>
        <taxon>Spermatophyta</taxon>
        <taxon>Magnoliopsida</taxon>
        <taxon>eudicotyledons</taxon>
        <taxon>Gunneridae</taxon>
        <taxon>Pentapetalae</taxon>
        <taxon>asterids</taxon>
        <taxon>lamiids</taxon>
        <taxon>Lamiales</taxon>
        <taxon>Phrymaceae</taxon>
        <taxon>Erythranthe</taxon>
    </lineage>
</organism>
<dbReference type="SUPFAM" id="SSF52047">
    <property type="entry name" value="RNI-like"/>
    <property type="match status" value="1"/>
</dbReference>
<dbReference type="InterPro" id="IPR050232">
    <property type="entry name" value="FBL13/AtMIF1-like"/>
</dbReference>
<dbReference type="Pfam" id="PF24758">
    <property type="entry name" value="LRR_At5g56370"/>
    <property type="match status" value="1"/>
</dbReference>
<dbReference type="InterPro" id="IPR032675">
    <property type="entry name" value="LRR_dom_sf"/>
</dbReference>
<dbReference type="Proteomes" id="UP000030748">
    <property type="component" value="Unassembled WGS sequence"/>
</dbReference>
<dbReference type="eggNOG" id="ENOG502SRXQ">
    <property type="taxonomic scope" value="Eukaryota"/>
</dbReference>
<reference evidence="3 4" key="1">
    <citation type="journal article" date="2013" name="Proc. Natl. Acad. Sci. U.S.A.">
        <title>Fine-scale variation in meiotic recombination in Mimulus inferred from population shotgun sequencing.</title>
        <authorList>
            <person name="Hellsten U."/>
            <person name="Wright K.M."/>
            <person name="Jenkins J."/>
            <person name="Shu S."/>
            <person name="Yuan Y."/>
            <person name="Wessler S.R."/>
            <person name="Schmutz J."/>
            <person name="Willis J.H."/>
            <person name="Rokhsar D.S."/>
        </authorList>
    </citation>
    <scope>NUCLEOTIDE SEQUENCE [LARGE SCALE GENOMIC DNA]</scope>
    <source>
        <strain evidence="4">cv. DUN x IM62</strain>
    </source>
</reference>
<gene>
    <name evidence="3" type="ORF">MIMGU_mgv1a019139mg</name>
</gene>
<dbReference type="STRING" id="4155.A0A022QCW6"/>
<dbReference type="InterPro" id="IPR055411">
    <property type="entry name" value="LRR_FXL15/At3g58940/PEG3-like"/>
</dbReference>
<evidence type="ECO:0000259" key="2">
    <source>
        <dbReference type="PROSITE" id="PS50181"/>
    </source>
</evidence>
<dbReference type="SUPFAM" id="SSF81383">
    <property type="entry name" value="F-box domain"/>
    <property type="match status" value="1"/>
</dbReference>
<dbReference type="EMBL" id="KI631651">
    <property type="protein sequence ID" value="EYU26502.1"/>
    <property type="molecule type" value="Genomic_DNA"/>
</dbReference>
<dbReference type="PANTHER" id="PTHR31900">
    <property type="entry name" value="F-BOX/RNI SUPERFAMILY PROTEIN-RELATED"/>
    <property type="match status" value="1"/>
</dbReference>